<comment type="caution">
    <text evidence="1">The sequence shown here is derived from an EMBL/GenBank/DDBJ whole genome shotgun (WGS) entry which is preliminary data.</text>
</comment>
<evidence type="ECO:0008006" key="3">
    <source>
        <dbReference type="Google" id="ProtNLM"/>
    </source>
</evidence>
<gene>
    <name evidence="1" type="ORF">ZRA01_34460</name>
</gene>
<name>A0A4Y4D1B2_ZOORA</name>
<dbReference type="OrthoDB" id="5296629at2"/>
<evidence type="ECO:0000313" key="2">
    <source>
        <dbReference type="Proteomes" id="UP000318422"/>
    </source>
</evidence>
<evidence type="ECO:0000313" key="1">
    <source>
        <dbReference type="EMBL" id="GEC97373.1"/>
    </source>
</evidence>
<sequence>MLIIFKSPASGDVIMFEKNGKEMLSVLGKDPADAKGIVTVEQLPGAIAAVRAAIDADKTRLAESAPATEDDGDAKPAGGGVSFFQRAVPLLELLERSLKDKVPVTWGV</sequence>
<dbReference type="Pfam" id="PF08895">
    <property type="entry name" value="DUF1840"/>
    <property type="match status" value="1"/>
</dbReference>
<dbReference type="RefSeq" id="WP_141354617.1">
    <property type="nucleotide sequence ID" value="NZ_BJNV01000081.1"/>
</dbReference>
<dbReference type="Proteomes" id="UP000318422">
    <property type="component" value="Unassembled WGS sequence"/>
</dbReference>
<organism evidence="1 2">
    <name type="scientific">Zoogloea ramigera</name>
    <dbReference type="NCBI Taxonomy" id="350"/>
    <lineage>
        <taxon>Bacteria</taxon>
        <taxon>Pseudomonadati</taxon>
        <taxon>Pseudomonadota</taxon>
        <taxon>Betaproteobacteria</taxon>
        <taxon>Rhodocyclales</taxon>
        <taxon>Zoogloeaceae</taxon>
        <taxon>Zoogloea</taxon>
    </lineage>
</organism>
<dbReference type="InterPro" id="IPR014991">
    <property type="entry name" value="DUF1840"/>
</dbReference>
<accession>A0A4Y4D1B2</accession>
<protein>
    <recommendedName>
        <fullName evidence="3">DUF1840 domain-containing protein</fullName>
    </recommendedName>
</protein>
<keyword evidence="2" id="KW-1185">Reference proteome</keyword>
<dbReference type="EMBL" id="BJNV01000081">
    <property type="protein sequence ID" value="GEC97373.1"/>
    <property type="molecule type" value="Genomic_DNA"/>
</dbReference>
<reference evidence="1 2" key="1">
    <citation type="submission" date="2019-06" db="EMBL/GenBank/DDBJ databases">
        <title>Whole genome shotgun sequence of Zoogloea ramigera NBRC 15342.</title>
        <authorList>
            <person name="Hosoyama A."/>
            <person name="Uohara A."/>
            <person name="Ohji S."/>
            <person name="Ichikawa N."/>
        </authorList>
    </citation>
    <scope>NUCLEOTIDE SEQUENCE [LARGE SCALE GENOMIC DNA]</scope>
    <source>
        <strain evidence="1 2">NBRC 15342</strain>
    </source>
</reference>
<proteinExistence type="predicted"/>
<dbReference type="AlphaFoldDB" id="A0A4Y4D1B2"/>